<dbReference type="SUPFAM" id="SSF50621">
    <property type="entry name" value="Alanine racemase C-terminal domain-like"/>
    <property type="match status" value="1"/>
</dbReference>
<evidence type="ECO:0000313" key="9">
    <source>
        <dbReference type="Proteomes" id="UP000192569"/>
    </source>
</evidence>
<evidence type="ECO:0000313" key="8">
    <source>
        <dbReference type="EMBL" id="SMC00129.1"/>
    </source>
</evidence>
<evidence type="ECO:0000256" key="4">
    <source>
        <dbReference type="HAMAP-Rule" id="MF_01201"/>
    </source>
</evidence>
<organism evidence="8 9">
    <name type="scientific">Thermanaeromonas toyohensis ToBE</name>
    <dbReference type="NCBI Taxonomy" id="698762"/>
    <lineage>
        <taxon>Bacteria</taxon>
        <taxon>Bacillati</taxon>
        <taxon>Bacillota</taxon>
        <taxon>Clostridia</taxon>
        <taxon>Neomoorellales</taxon>
        <taxon>Neomoorellaceae</taxon>
        <taxon>Thermanaeromonas</taxon>
    </lineage>
</organism>
<comment type="cofactor">
    <cofactor evidence="1 4 5">
        <name>pyridoxal 5'-phosphate</name>
        <dbReference type="ChEBI" id="CHEBI:597326"/>
    </cofactor>
</comment>
<gene>
    <name evidence="8" type="ORF">SAMN00808754_3300</name>
</gene>
<feature type="active site" description="Proton acceptor; specific for D-alanine" evidence="4">
    <location>
        <position position="49"/>
    </location>
</feature>
<feature type="domain" description="Alanine racemase C-terminal" evidence="7">
    <location>
        <begin position="253"/>
        <end position="383"/>
    </location>
</feature>
<dbReference type="PANTHER" id="PTHR30511:SF0">
    <property type="entry name" value="ALANINE RACEMASE, CATABOLIC-RELATED"/>
    <property type="match status" value="1"/>
</dbReference>
<comment type="function">
    <text evidence="4">Catalyzes the interconversion of L-alanine and D-alanine. May also act on other amino acids.</text>
</comment>
<dbReference type="SUPFAM" id="SSF51419">
    <property type="entry name" value="PLP-binding barrel"/>
    <property type="match status" value="1"/>
</dbReference>
<dbReference type="InterPro" id="IPR011079">
    <property type="entry name" value="Ala_racemase_C"/>
</dbReference>
<dbReference type="HAMAP" id="MF_01201">
    <property type="entry name" value="Ala_racemase"/>
    <property type="match status" value="1"/>
</dbReference>
<dbReference type="Proteomes" id="UP000192569">
    <property type="component" value="Chromosome I"/>
</dbReference>
<evidence type="ECO:0000256" key="5">
    <source>
        <dbReference type="PIRSR" id="PIRSR600821-50"/>
    </source>
</evidence>
<dbReference type="InterPro" id="IPR000821">
    <property type="entry name" value="Ala_racemase"/>
</dbReference>
<dbReference type="InterPro" id="IPR020622">
    <property type="entry name" value="Ala_racemase_pyridoxalP-BS"/>
</dbReference>
<dbReference type="Pfam" id="PF00842">
    <property type="entry name" value="Ala_racemase_C"/>
    <property type="match status" value="1"/>
</dbReference>
<dbReference type="PROSITE" id="PS00395">
    <property type="entry name" value="ALANINE_RACEMASE"/>
    <property type="match status" value="1"/>
</dbReference>
<dbReference type="RefSeq" id="WP_084666934.1">
    <property type="nucleotide sequence ID" value="NZ_LT838272.1"/>
</dbReference>
<proteinExistence type="inferred from homology"/>
<dbReference type="GO" id="GO:0030170">
    <property type="term" value="F:pyridoxal phosphate binding"/>
    <property type="evidence" value="ECO:0007669"/>
    <property type="project" value="UniProtKB-UniRule"/>
</dbReference>
<feature type="binding site" evidence="4 6">
    <location>
        <position position="147"/>
    </location>
    <ligand>
        <name>substrate</name>
    </ligand>
</feature>
<dbReference type="CDD" id="cd00430">
    <property type="entry name" value="PLPDE_III_AR"/>
    <property type="match status" value="1"/>
</dbReference>
<keyword evidence="9" id="KW-1185">Reference proteome</keyword>
<comment type="pathway">
    <text evidence="4">Amino-acid biosynthesis; D-alanine biosynthesis; D-alanine from L-alanine: step 1/1.</text>
</comment>
<dbReference type="PANTHER" id="PTHR30511">
    <property type="entry name" value="ALANINE RACEMASE"/>
    <property type="match status" value="1"/>
</dbReference>
<dbReference type="InterPro" id="IPR029066">
    <property type="entry name" value="PLP-binding_barrel"/>
</dbReference>
<evidence type="ECO:0000259" key="7">
    <source>
        <dbReference type="SMART" id="SM01005"/>
    </source>
</evidence>
<dbReference type="AlphaFoldDB" id="A0A1W1W3C4"/>
<protein>
    <recommendedName>
        <fullName evidence="4">Alanine racemase</fullName>
        <ecNumber evidence="4">5.1.1.1</ecNumber>
    </recommendedName>
</protein>
<dbReference type="NCBIfam" id="TIGR00492">
    <property type="entry name" value="alr"/>
    <property type="match status" value="1"/>
</dbReference>
<name>A0A1W1W3C4_9FIRM</name>
<keyword evidence="3 4" id="KW-0413">Isomerase</keyword>
<reference evidence="8 9" key="1">
    <citation type="submission" date="2017-04" db="EMBL/GenBank/DDBJ databases">
        <authorList>
            <person name="Afonso C.L."/>
            <person name="Miller P.J."/>
            <person name="Scott M.A."/>
            <person name="Spackman E."/>
            <person name="Goraichik I."/>
            <person name="Dimitrov K.M."/>
            <person name="Suarez D.L."/>
            <person name="Swayne D.E."/>
        </authorList>
    </citation>
    <scope>NUCLEOTIDE SEQUENCE [LARGE SCALE GENOMIC DNA]</scope>
    <source>
        <strain evidence="8 9">ToBE</strain>
    </source>
</reference>
<sequence length="410" mass="45679">MEQEHLARAGLYGLLGPRWVEIEVTALENNLREVKKILRPFTRLLAVVKADAYGAGAVEAARVFCQAGADYLGVTTLAEGVELRRQGITIPILVMSPLLPEEIPQALAWGLTLAVASRWGAEAVAQAVRETGRLARIHLKIESGMYRAGLEPEEVKALIRDILSWPGVVVEGAYTHLAQAAHSRKAWEQFRLFFRVCQELEEEGLKIPLKHIANSYACLAYPEMHLDMVRVGTLLYGHYPAGTIHQEIKLQDPWKVKARLLHIREVPAGTAVGYGGDYVTKRATRLGVLPLGYADGLGLTAITRPKSWPDLLRFLAKTFLAYWGWQHREEAVLVRGRPVPIIGRVGMQLSLVDLGDIPAQEGEEVEISLGRPFTSARLPRLYLREGEPYLLRLPTGEWRGLKDKAGFRAR</sequence>
<evidence type="ECO:0000256" key="6">
    <source>
        <dbReference type="PIRSR" id="PIRSR600821-52"/>
    </source>
</evidence>
<dbReference type="GO" id="GO:0008784">
    <property type="term" value="F:alanine racemase activity"/>
    <property type="evidence" value="ECO:0007669"/>
    <property type="project" value="UniProtKB-UniRule"/>
</dbReference>
<dbReference type="GO" id="GO:0030632">
    <property type="term" value="P:D-alanine biosynthetic process"/>
    <property type="evidence" value="ECO:0007669"/>
    <property type="project" value="UniProtKB-UniRule"/>
</dbReference>
<comment type="similarity">
    <text evidence="4">Belongs to the alanine racemase family.</text>
</comment>
<feature type="binding site" evidence="4 6">
    <location>
        <position position="347"/>
    </location>
    <ligand>
        <name>substrate</name>
    </ligand>
</feature>
<dbReference type="EMBL" id="LT838272">
    <property type="protein sequence ID" value="SMC00129.1"/>
    <property type="molecule type" value="Genomic_DNA"/>
</dbReference>
<evidence type="ECO:0000256" key="1">
    <source>
        <dbReference type="ARBA" id="ARBA00001933"/>
    </source>
</evidence>
<dbReference type="Gene3D" id="2.40.37.10">
    <property type="entry name" value="Lyase, Ornithine Decarboxylase, Chain A, domain 1"/>
    <property type="match status" value="1"/>
</dbReference>
<dbReference type="SMART" id="SM01005">
    <property type="entry name" value="Ala_racemase_C"/>
    <property type="match status" value="1"/>
</dbReference>
<dbReference type="GO" id="GO:0005829">
    <property type="term" value="C:cytosol"/>
    <property type="evidence" value="ECO:0007669"/>
    <property type="project" value="TreeGrafter"/>
</dbReference>
<feature type="active site" description="Proton acceptor; specific for L-alanine" evidence="4">
    <location>
        <position position="274"/>
    </location>
</feature>
<dbReference type="Gene3D" id="3.20.20.10">
    <property type="entry name" value="Alanine racemase"/>
    <property type="match status" value="1"/>
</dbReference>
<dbReference type="InterPro" id="IPR001608">
    <property type="entry name" value="Ala_racemase_N"/>
</dbReference>
<dbReference type="EC" id="5.1.1.1" evidence="4"/>
<keyword evidence="2 4" id="KW-0663">Pyridoxal phosphate</keyword>
<dbReference type="InterPro" id="IPR009006">
    <property type="entry name" value="Ala_racemase/Decarboxylase_C"/>
</dbReference>
<comment type="catalytic activity">
    <reaction evidence="4">
        <text>L-alanine = D-alanine</text>
        <dbReference type="Rhea" id="RHEA:20249"/>
        <dbReference type="ChEBI" id="CHEBI:57416"/>
        <dbReference type="ChEBI" id="CHEBI:57972"/>
        <dbReference type="EC" id="5.1.1.1"/>
    </reaction>
</comment>
<dbReference type="OrthoDB" id="9813814at2"/>
<dbReference type="Pfam" id="PF01168">
    <property type="entry name" value="Ala_racemase_N"/>
    <property type="match status" value="1"/>
</dbReference>
<feature type="modified residue" description="N6-(pyridoxal phosphate)lysine" evidence="4 5">
    <location>
        <position position="49"/>
    </location>
</feature>
<dbReference type="FunFam" id="3.20.20.10:FF:000002">
    <property type="entry name" value="Alanine racemase"/>
    <property type="match status" value="1"/>
</dbReference>
<accession>A0A1W1W3C4</accession>
<dbReference type="STRING" id="698762.SAMN00808754_3300"/>
<evidence type="ECO:0000256" key="2">
    <source>
        <dbReference type="ARBA" id="ARBA00022898"/>
    </source>
</evidence>
<dbReference type="UniPathway" id="UPA00042">
    <property type="reaction ID" value="UER00497"/>
</dbReference>
<dbReference type="PRINTS" id="PR00992">
    <property type="entry name" value="ALARACEMASE"/>
</dbReference>
<evidence type="ECO:0000256" key="3">
    <source>
        <dbReference type="ARBA" id="ARBA00023235"/>
    </source>
</evidence>